<feature type="binding site" evidence="8">
    <location>
        <begin position="437"/>
        <end position="441"/>
    </location>
    <ligand>
        <name>GTP</name>
        <dbReference type="ChEBI" id="CHEBI:37565"/>
    </ligand>
</feature>
<dbReference type="EMBL" id="CP003587">
    <property type="protein sequence ID" value="AGY57381.1"/>
    <property type="molecule type" value="Genomic_DNA"/>
</dbReference>
<dbReference type="PANTHER" id="PTHR43381">
    <property type="entry name" value="TRANSLATION INITIATION FACTOR IF-2-RELATED"/>
    <property type="match status" value="1"/>
</dbReference>
<dbReference type="FunFam" id="2.40.30.10:FF:000008">
    <property type="entry name" value="Translation initiation factor IF-2"/>
    <property type="match status" value="1"/>
</dbReference>
<name>U5QEP8_GLOK1</name>
<proteinExistence type="inferred from homology"/>
<dbReference type="Pfam" id="PF22042">
    <property type="entry name" value="EF-G_D2"/>
    <property type="match status" value="1"/>
</dbReference>
<keyword evidence="3 8" id="KW-0396">Initiation factor</keyword>
<evidence type="ECO:0000256" key="10">
    <source>
        <dbReference type="SAM" id="MobiDB-lite"/>
    </source>
</evidence>
<evidence type="ECO:0000259" key="11">
    <source>
        <dbReference type="PROSITE" id="PS51722"/>
    </source>
</evidence>
<dbReference type="NCBIfam" id="TIGR00231">
    <property type="entry name" value="small_GTP"/>
    <property type="match status" value="1"/>
</dbReference>
<dbReference type="FunFam" id="3.40.50.10050:FF:000001">
    <property type="entry name" value="Translation initiation factor IF-2"/>
    <property type="match status" value="1"/>
</dbReference>
<evidence type="ECO:0000256" key="2">
    <source>
        <dbReference type="ARBA" id="ARBA00020675"/>
    </source>
</evidence>
<keyword evidence="13" id="KW-1185">Reference proteome</keyword>
<keyword evidence="5 8" id="KW-0648">Protein biosynthesis</keyword>
<comment type="function">
    <text evidence="7 8 9">One of the essential components for the initiation of protein synthesis. Protects formylmethionyl-tRNA from spontaneous hydrolysis and promotes its binding to the 30S ribosomal subunits. Also involved in the hydrolysis of GTP during the formation of the 70S ribosomal complex.</text>
</comment>
<dbReference type="CDD" id="cd01887">
    <property type="entry name" value="IF2_eIF5B"/>
    <property type="match status" value="1"/>
</dbReference>
<dbReference type="CDD" id="cd03702">
    <property type="entry name" value="IF2_mtIF2_II"/>
    <property type="match status" value="1"/>
</dbReference>
<dbReference type="InterPro" id="IPR005225">
    <property type="entry name" value="Small_GTP-bd"/>
</dbReference>
<dbReference type="InterPro" id="IPR044145">
    <property type="entry name" value="IF2_II"/>
</dbReference>
<dbReference type="Pfam" id="PF11987">
    <property type="entry name" value="IF-2"/>
    <property type="match status" value="1"/>
</dbReference>
<feature type="domain" description="Tr-type G" evidence="11">
    <location>
        <begin position="378"/>
        <end position="550"/>
    </location>
</feature>
<dbReference type="eggNOG" id="COG0532">
    <property type="taxonomic scope" value="Bacteria"/>
</dbReference>
<dbReference type="FunFam" id="2.40.30.10:FF:000007">
    <property type="entry name" value="Translation initiation factor IF-2"/>
    <property type="match status" value="1"/>
</dbReference>
<evidence type="ECO:0000256" key="9">
    <source>
        <dbReference type="RuleBase" id="RU000644"/>
    </source>
</evidence>
<feature type="compositionally biased region" description="Low complexity" evidence="10">
    <location>
        <begin position="248"/>
        <end position="263"/>
    </location>
</feature>
<organism evidence="12 13">
    <name type="scientific">Gloeobacter kilaueensis (strain ATCC BAA-2537 / CCAP 1431/1 / ULC 316 / JS1)</name>
    <dbReference type="NCBI Taxonomy" id="1183438"/>
    <lineage>
        <taxon>Bacteria</taxon>
        <taxon>Bacillati</taxon>
        <taxon>Cyanobacteriota</taxon>
        <taxon>Cyanophyceae</taxon>
        <taxon>Gloeobacterales</taxon>
        <taxon>Gloeobacteraceae</taxon>
        <taxon>Gloeobacter</taxon>
    </lineage>
</organism>
<dbReference type="GO" id="GO:0003743">
    <property type="term" value="F:translation initiation factor activity"/>
    <property type="evidence" value="ECO:0007669"/>
    <property type="project" value="UniProtKB-UniRule"/>
</dbReference>
<evidence type="ECO:0000256" key="8">
    <source>
        <dbReference type="HAMAP-Rule" id="MF_00100"/>
    </source>
</evidence>
<dbReference type="PATRIC" id="fig|1183438.3.peg.1120"/>
<dbReference type="AlphaFoldDB" id="U5QEP8"/>
<dbReference type="Pfam" id="PF04760">
    <property type="entry name" value="IF2_N"/>
    <property type="match status" value="2"/>
</dbReference>
<sequence>MTNANMQGKVRIYDLARDLKRDNRDVMAVCQRLGIPHKSHSSTISEEEAERIRETFQRGLPPGGSKKEKIQQQGAANANKQQILEVRRPPAGYQPAIKEVPVIAAVNPPRPVVIESPSPVPTIVVSEPPTRPLVEEQPLAATASVPELVAEPAIAESPAPVLVNPEIVEAVPEEAPVPQPVARDTEAPRPAPSQPVRPAANPPADNNRREERRAAQPAQPSGRADNRRGGPVISPNRGGQNRPVAAQPTAPSPSAGRSGSGIAKKGTQARPNTGRPNGPMRRRDEREVQVSEEQPKQIVLNGNISVQDLAARMHVPTTEIIKALFMKSVMVNINQTLDQPTAELVARELGFEVQTEQTVTQTTRTEMLDLEDIESLEPRPPVVTIMGHVDHGKTSLLDAVRSARVAEGEAGGITQHIGAYQIQISGEEGERKLTFLDTPGHEAFTAMRARGAKVTDITVLVVAADDGVKPQTVEAINHAKAAGVPIVVAINKIDKPDANPDRVKQELTEYELVPEEWGGKTVMVPVSAKQKLNLDLLLENLLLVADYELDLQANPNREAKGTIIEANLDKSRGPVATALVQNGTLHLGDILVVGAIYGKVRALYDDRGNRVDSAPPSTPVQVLGLTEVPQAGDEFEVYSDEREARRIADERARKLRESRLLEQAAARSARVSLGSFSAKAKEGELKELNIILRADVQGSVEAIRASIEKLPQNKVQLRVLQAAPGEVSETDIDLAAASNAVILAFNTTFASGARQAAEQAGVDVREYDVIYKLLEDVQLAMEGLLDPELIEEPLGTAEVRQVFPVGKGQVAGCYVREGKLLRNAQMRVRRGKDVVFEGHIDSLKRFREDAKEVATGFECGVGSDKFASWQVGDLIDCFRMVTQKRTL</sequence>
<dbReference type="GO" id="GO:0003924">
    <property type="term" value="F:GTPase activity"/>
    <property type="evidence" value="ECO:0007669"/>
    <property type="project" value="UniProtKB-UniRule"/>
</dbReference>
<dbReference type="FunFam" id="3.40.50.300:FF:000019">
    <property type="entry name" value="Translation initiation factor IF-2"/>
    <property type="match status" value="1"/>
</dbReference>
<keyword evidence="4 8" id="KW-0547">Nucleotide-binding</keyword>
<dbReference type="Pfam" id="PF00009">
    <property type="entry name" value="GTP_EFTU"/>
    <property type="match status" value="1"/>
</dbReference>
<dbReference type="SUPFAM" id="SSF52540">
    <property type="entry name" value="P-loop containing nucleoside triphosphate hydrolases"/>
    <property type="match status" value="1"/>
</dbReference>
<dbReference type="InterPro" id="IPR027417">
    <property type="entry name" value="P-loop_NTPase"/>
</dbReference>
<dbReference type="STRING" id="1183438.GKIL_1135"/>
<feature type="region of interest" description="Disordered" evidence="10">
    <location>
        <begin position="174"/>
        <end position="294"/>
    </location>
</feature>
<feature type="region of interest" description="Disordered" evidence="10">
    <location>
        <begin position="56"/>
        <end position="78"/>
    </location>
</feature>
<dbReference type="GO" id="GO:0005829">
    <property type="term" value="C:cytosol"/>
    <property type="evidence" value="ECO:0007669"/>
    <property type="project" value="TreeGrafter"/>
</dbReference>
<evidence type="ECO:0000256" key="4">
    <source>
        <dbReference type="ARBA" id="ARBA00022741"/>
    </source>
</evidence>
<keyword evidence="8" id="KW-0963">Cytoplasm</keyword>
<dbReference type="PRINTS" id="PR00315">
    <property type="entry name" value="ELONGATNFCT"/>
</dbReference>
<dbReference type="HOGENOM" id="CLU_006301_7_0_3"/>
<dbReference type="Gene3D" id="1.10.10.2480">
    <property type="match status" value="1"/>
</dbReference>
<protein>
    <recommendedName>
        <fullName evidence="2 8">Translation initiation factor IF-2</fullName>
    </recommendedName>
</protein>
<feature type="binding site" evidence="8">
    <location>
        <begin position="491"/>
        <end position="494"/>
    </location>
    <ligand>
        <name>GTP</name>
        <dbReference type="ChEBI" id="CHEBI:37565"/>
    </ligand>
</feature>
<dbReference type="PROSITE" id="PS51722">
    <property type="entry name" value="G_TR_2"/>
    <property type="match status" value="1"/>
</dbReference>
<dbReference type="RefSeq" id="WP_023172452.1">
    <property type="nucleotide sequence ID" value="NC_022600.1"/>
</dbReference>
<dbReference type="InterPro" id="IPR006847">
    <property type="entry name" value="IF2_N"/>
</dbReference>
<dbReference type="KEGG" id="glj:GKIL_1135"/>
<dbReference type="SUPFAM" id="SSF52156">
    <property type="entry name" value="Initiation factor IF2/eIF5b, domain 3"/>
    <property type="match status" value="1"/>
</dbReference>
<evidence type="ECO:0000256" key="1">
    <source>
        <dbReference type="ARBA" id="ARBA00007733"/>
    </source>
</evidence>
<comment type="subcellular location">
    <subcellularLocation>
        <location evidence="8">Cytoplasm</location>
    </subcellularLocation>
</comment>
<evidence type="ECO:0000313" key="12">
    <source>
        <dbReference type="EMBL" id="AGY57381.1"/>
    </source>
</evidence>
<keyword evidence="6 8" id="KW-0342">GTP-binding</keyword>
<dbReference type="NCBIfam" id="TIGR00487">
    <property type="entry name" value="IF-2"/>
    <property type="match status" value="1"/>
</dbReference>
<dbReference type="OrthoDB" id="9811804at2"/>
<dbReference type="HAMAP" id="MF_00100_B">
    <property type="entry name" value="IF_2_B"/>
    <property type="match status" value="1"/>
</dbReference>
<evidence type="ECO:0000256" key="3">
    <source>
        <dbReference type="ARBA" id="ARBA00022540"/>
    </source>
</evidence>
<accession>U5QEP8</accession>
<evidence type="ECO:0000256" key="7">
    <source>
        <dbReference type="ARBA" id="ARBA00025162"/>
    </source>
</evidence>
<reference evidence="12 13" key="1">
    <citation type="journal article" date="2013" name="PLoS ONE">
        <title>Cultivation and Complete Genome Sequencing of Gloeobacter kilaueensis sp. nov., from a Lava Cave in Kilauea Caldera, Hawai'i.</title>
        <authorList>
            <person name="Saw J.H."/>
            <person name="Schatz M."/>
            <person name="Brown M.V."/>
            <person name="Kunkel D.D."/>
            <person name="Foster J.S."/>
            <person name="Shick H."/>
            <person name="Christensen S."/>
            <person name="Hou S."/>
            <person name="Wan X."/>
            <person name="Donachie S.P."/>
        </authorList>
    </citation>
    <scope>NUCLEOTIDE SEQUENCE [LARGE SCALE GENOMIC DNA]</scope>
    <source>
        <strain evidence="13">JS</strain>
    </source>
</reference>
<feature type="compositionally biased region" description="Basic and acidic residues" evidence="10">
    <location>
        <begin position="281"/>
        <end position="294"/>
    </location>
</feature>
<dbReference type="InterPro" id="IPR036925">
    <property type="entry name" value="TIF_IF2_dom3_sf"/>
</dbReference>
<dbReference type="Gene3D" id="3.40.50.300">
    <property type="entry name" value="P-loop containing nucleotide triphosphate hydrolases"/>
    <property type="match status" value="1"/>
</dbReference>
<dbReference type="InterPro" id="IPR000178">
    <property type="entry name" value="TF_IF2_bacterial-like"/>
</dbReference>
<dbReference type="InterPro" id="IPR009000">
    <property type="entry name" value="Transl_B-barrel_sf"/>
</dbReference>
<dbReference type="Proteomes" id="UP000017396">
    <property type="component" value="Chromosome"/>
</dbReference>
<dbReference type="InterPro" id="IPR015760">
    <property type="entry name" value="TIF_IF2"/>
</dbReference>
<dbReference type="CDD" id="cd03692">
    <property type="entry name" value="mtIF2_IVc"/>
    <property type="match status" value="1"/>
</dbReference>
<comment type="similarity">
    <text evidence="1 8 9">Belongs to the TRAFAC class translation factor GTPase superfamily. Classic translation factor GTPase family. IF-2 subfamily.</text>
</comment>
<dbReference type="Gene3D" id="3.40.50.10050">
    <property type="entry name" value="Translation initiation factor IF- 2, domain 3"/>
    <property type="match status" value="1"/>
</dbReference>
<dbReference type="Gene3D" id="2.40.30.10">
    <property type="entry name" value="Translation factors"/>
    <property type="match status" value="2"/>
</dbReference>
<evidence type="ECO:0000256" key="5">
    <source>
        <dbReference type="ARBA" id="ARBA00022917"/>
    </source>
</evidence>
<dbReference type="SUPFAM" id="SSF50447">
    <property type="entry name" value="Translation proteins"/>
    <property type="match status" value="2"/>
</dbReference>
<evidence type="ECO:0000313" key="13">
    <source>
        <dbReference type="Proteomes" id="UP000017396"/>
    </source>
</evidence>
<gene>
    <name evidence="8 12" type="primary">infB</name>
    <name evidence="12" type="ORF">GKIL_1135</name>
</gene>
<dbReference type="GO" id="GO:0005525">
    <property type="term" value="F:GTP binding"/>
    <property type="evidence" value="ECO:0007669"/>
    <property type="project" value="UniProtKB-KW"/>
</dbReference>
<comment type="caution">
    <text evidence="8">Lacks conserved residue(s) required for the propagation of feature annotation.</text>
</comment>
<dbReference type="InterPro" id="IPR000795">
    <property type="entry name" value="T_Tr_GTP-bd_dom"/>
</dbReference>
<dbReference type="PANTHER" id="PTHR43381:SF5">
    <property type="entry name" value="TR-TYPE G DOMAIN-CONTAINING PROTEIN"/>
    <property type="match status" value="1"/>
</dbReference>
<evidence type="ECO:0000256" key="6">
    <source>
        <dbReference type="ARBA" id="ARBA00023134"/>
    </source>
</evidence>
<dbReference type="InterPro" id="IPR053905">
    <property type="entry name" value="EF-G-like_DII"/>
</dbReference>
<feature type="binding site" evidence="8">
    <location>
        <begin position="387"/>
        <end position="394"/>
    </location>
    <ligand>
        <name>GTP</name>
        <dbReference type="ChEBI" id="CHEBI:37565"/>
    </ligand>
</feature>
<dbReference type="InterPro" id="IPR023115">
    <property type="entry name" value="TIF_IF2_dom3"/>
</dbReference>